<accession>A0A173TJX6</accession>
<proteinExistence type="predicted"/>
<reference evidence="1 2" key="1">
    <citation type="submission" date="2015-09" db="EMBL/GenBank/DDBJ databases">
        <authorList>
            <consortium name="Pathogen Informatics"/>
        </authorList>
    </citation>
    <scope>NUCLEOTIDE SEQUENCE [LARGE SCALE GENOMIC DNA]</scope>
    <source>
        <strain evidence="1 2">2789STDY5608868</strain>
    </source>
</reference>
<evidence type="ECO:0000313" key="2">
    <source>
        <dbReference type="Proteomes" id="UP000095598"/>
    </source>
</evidence>
<protein>
    <submittedName>
        <fullName evidence="1">Uncharacterized protein</fullName>
    </submittedName>
</protein>
<organism evidence="1 2">
    <name type="scientific">Anaerostipes hadrus</name>
    <dbReference type="NCBI Taxonomy" id="649756"/>
    <lineage>
        <taxon>Bacteria</taxon>
        <taxon>Bacillati</taxon>
        <taxon>Bacillota</taxon>
        <taxon>Clostridia</taxon>
        <taxon>Lachnospirales</taxon>
        <taxon>Lachnospiraceae</taxon>
        <taxon>Anaerostipes</taxon>
    </lineage>
</organism>
<dbReference type="AlphaFoldDB" id="A0A173TJX6"/>
<gene>
    <name evidence="1" type="ORF">ERS852425_02162</name>
</gene>
<evidence type="ECO:0000313" key="1">
    <source>
        <dbReference type="EMBL" id="CUN03143.1"/>
    </source>
</evidence>
<dbReference type="Proteomes" id="UP000095598">
    <property type="component" value="Unassembled WGS sequence"/>
</dbReference>
<name>A0A173TJX6_ANAHA</name>
<dbReference type="RefSeq" id="WP_044920833.1">
    <property type="nucleotide sequence ID" value="NZ_CYXT01000017.1"/>
</dbReference>
<sequence>MDLVNTYEKIFETVLHNYTCDDVELNLLHFEFPVHAKKAELLEIYAKLVKTINGDDVVYLTNIQKFVDGHGATYISGTVAEPDLSDFEDDFHGNFSEFLTRCFKDRIDWYRISQNEELGKFPHGGVFGEKLELIV</sequence>
<dbReference type="EMBL" id="CYXT01000017">
    <property type="protein sequence ID" value="CUN03143.1"/>
    <property type="molecule type" value="Genomic_DNA"/>
</dbReference>